<keyword evidence="1" id="KW-0812">Transmembrane</keyword>
<gene>
    <name evidence="2" type="ORF">SAMN05428946_1008</name>
</gene>
<feature type="transmembrane region" description="Helical" evidence="1">
    <location>
        <begin position="382"/>
        <end position="404"/>
    </location>
</feature>
<feature type="transmembrane region" description="Helical" evidence="1">
    <location>
        <begin position="68"/>
        <end position="89"/>
    </location>
</feature>
<feature type="transmembrane region" description="Helical" evidence="1">
    <location>
        <begin position="416"/>
        <end position="432"/>
    </location>
</feature>
<evidence type="ECO:0008006" key="4">
    <source>
        <dbReference type="Google" id="ProtNLM"/>
    </source>
</evidence>
<organism evidence="2 3">
    <name type="scientific">Edaphobacillus lindanitolerans</name>
    <dbReference type="NCBI Taxonomy" id="550447"/>
    <lineage>
        <taxon>Bacteria</taxon>
        <taxon>Bacillati</taxon>
        <taxon>Bacillota</taxon>
        <taxon>Bacilli</taxon>
        <taxon>Bacillales</taxon>
        <taxon>Bacillaceae</taxon>
        <taxon>Edaphobacillus</taxon>
    </lineage>
</organism>
<feature type="transmembrane region" description="Helical" evidence="1">
    <location>
        <begin position="44"/>
        <end position="61"/>
    </location>
</feature>
<evidence type="ECO:0000313" key="2">
    <source>
        <dbReference type="EMBL" id="SIT73643.1"/>
    </source>
</evidence>
<protein>
    <recommendedName>
        <fullName evidence="4">Oligosaccharide repeat unit polymerase</fullName>
    </recommendedName>
</protein>
<keyword evidence="1" id="KW-0472">Membrane</keyword>
<reference evidence="3" key="1">
    <citation type="submission" date="2017-01" db="EMBL/GenBank/DDBJ databases">
        <authorList>
            <person name="Varghese N."/>
            <person name="Submissions S."/>
        </authorList>
    </citation>
    <scope>NUCLEOTIDE SEQUENCE [LARGE SCALE GENOMIC DNA]</scope>
    <source>
        <strain evidence="3">MNA4</strain>
    </source>
</reference>
<dbReference type="OrthoDB" id="2414544at2"/>
<feature type="transmembrane region" description="Helical" evidence="1">
    <location>
        <begin position="109"/>
        <end position="135"/>
    </location>
</feature>
<evidence type="ECO:0000256" key="1">
    <source>
        <dbReference type="SAM" id="Phobius"/>
    </source>
</evidence>
<accession>A0A1U7PNL3</accession>
<feature type="transmembrane region" description="Helical" evidence="1">
    <location>
        <begin position="190"/>
        <end position="210"/>
    </location>
</feature>
<keyword evidence="3" id="KW-1185">Reference proteome</keyword>
<dbReference type="AlphaFoldDB" id="A0A1U7PNL3"/>
<evidence type="ECO:0000313" key="3">
    <source>
        <dbReference type="Proteomes" id="UP000187550"/>
    </source>
</evidence>
<keyword evidence="1" id="KW-1133">Transmembrane helix</keyword>
<dbReference type="STRING" id="550447.SAMN05428946_1008"/>
<dbReference type="RefSeq" id="WP_076757228.1">
    <property type="nucleotide sequence ID" value="NZ_FTPL01000001.1"/>
</dbReference>
<feature type="transmembrane region" description="Helical" evidence="1">
    <location>
        <begin position="147"/>
        <end position="170"/>
    </location>
</feature>
<dbReference type="Proteomes" id="UP000187550">
    <property type="component" value="Unassembled WGS sequence"/>
</dbReference>
<name>A0A1U7PNL3_9BACI</name>
<feature type="transmembrane region" description="Helical" evidence="1">
    <location>
        <begin position="265"/>
        <end position="283"/>
    </location>
</feature>
<sequence length="462" mass="52841">MNIRSISARKIFYPLLSFFIFGVSLLVAIYIAYTPIQAGYEKLYYLPLLFGSLYFVSILILREKIINLFMFVFLGTSFLRYVILPFLITSTSYYGGRSNIPPTSSSLDYALQLMVYELVIVWLFITISFKVFLKLGNVNLTYPKNHFVYILFIGVSIVSAFLFPSSLNGFSFGKIIVSKTNIYDSAMGNLITYVLVISKYLAFVLIMSYLSNLYNKRKQKKVILIAFMVVIVSILLVFGNNRMDYVITTIVTVVFFYKLFSKRTLIFILPLIFVGIFITSSITEQRNYMTATNGQDPLTDLAETLQVYLAGPYNVAIAIEAKKVFSQEIHDMNIFYEIFRSTIGFNVFLKNMELKTGSEIFNERIYYSDHVSQILPMIGQGVIYLGIVLSPLLSLMFISLAIWLMNIRNGSSRVELLFFLSIAIARLGLVNAQNGAILANDISFFLFLFLIIYFLNDKVSWR</sequence>
<dbReference type="EMBL" id="FTPL01000001">
    <property type="protein sequence ID" value="SIT73643.1"/>
    <property type="molecule type" value="Genomic_DNA"/>
</dbReference>
<feature type="transmembrane region" description="Helical" evidence="1">
    <location>
        <begin position="245"/>
        <end position="260"/>
    </location>
</feature>
<feature type="transmembrane region" description="Helical" evidence="1">
    <location>
        <begin position="438"/>
        <end position="456"/>
    </location>
</feature>
<proteinExistence type="predicted"/>
<feature type="transmembrane region" description="Helical" evidence="1">
    <location>
        <begin position="222"/>
        <end position="239"/>
    </location>
</feature>
<feature type="transmembrane region" description="Helical" evidence="1">
    <location>
        <begin position="12"/>
        <end position="32"/>
    </location>
</feature>